<comment type="caution">
    <text evidence="2">The sequence shown here is derived from an EMBL/GenBank/DDBJ whole genome shotgun (WGS) entry which is preliminary data.</text>
</comment>
<evidence type="ECO:0000256" key="1">
    <source>
        <dbReference type="SAM" id="Phobius"/>
    </source>
</evidence>
<sequence length="71" mass="7774">MIKSKLAAVSPLLWVVLLSVIIIIVLMVVKGGTLDQAQQSIDIKNQAQVDLQQISSTTDSYNQSLQDSFVE</sequence>
<reference evidence="3" key="1">
    <citation type="submission" date="2017-09" db="EMBL/GenBank/DDBJ databases">
        <title>Depth-based differentiation of microbial function through sediment-hosted aquifers and enrichment of novel symbionts in the deep terrestrial subsurface.</title>
        <authorList>
            <person name="Probst A.J."/>
            <person name="Ladd B."/>
            <person name="Jarett J.K."/>
            <person name="Geller-Mcgrath D.E."/>
            <person name="Sieber C.M.K."/>
            <person name="Emerson J.B."/>
            <person name="Anantharaman K."/>
            <person name="Thomas B.C."/>
            <person name="Malmstrom R."/>
            <person name="Stieglmeier M."/>
            <person name="Klingl A."/>
            <person name="Woyke T."/>
            <person name="Ryan C.M."/>
            <person name="Banfield J.F."/>
        </authorList>
    </citation>
    <scope>NUCLEOTIDE SEQUENCE [LARGE SCALE GENOMIC DNA]</scope>
</reference>
<evidence type="ECO:0000313" key="2">
    <source>
        <dbReference type="EMBL" id="PIT94726.1"/>
    </source>
</evidence>
<dbReference type="Proteomes" id="UP000228900">
    <property type="component" value="Unassembled WGS sequence"/>
</dbReference>
<organism evidence="2 3">
    <name type="scientific">Candidatus Falkowbacteria bacterium CG10_big_fil_rev_8_21_14_0_10_39_9</name>
    <dbReference type="NCBI Taxonomy" id="1974566"/>
    <lineage>
        <taxon>Bacteria</taxon>
        <taxon>Candidatus Falkowiibacteriota</taxon>
    </lineage>
</organism>
<keyword evidence="1" id="KW-0812">Transmembrane</keyword>
<keyword evidence="1" id="KW-0472">Membrane</keyword>
<dbReference type="EMBL" id="PFAQ01000038">
    <property type="protein sequence ID" value="PIT94726.1"/>
    <property type="molecule type" value="Genomic_DNA"/>
</dbReference>
<proteinExistence type="predicted"/>
<evidence type="ECO:0000313" key="3">
    <source>
        <dbReference type="Proteomes" id="UP000228900"/>
    </source>
</evidence>
<gene>
    <name evidence="2" type="ORF">COT98_02435</name>
</gene>
<feature type="transmembrane region" description="Helical" evidence="1">
    <location>
        <begin position="12"/>
        <end position="29"/>
    </location>
</feature>
<keyword evidence="1" id="KW-1133">Transmembrane helix</keyword>
<name>A0A2M6WPR0_9BACT</name>
<dbReference type="AlphaFoldDB" id="A0A2M6WPR0"/>
<accession>A0A2M6WPR0</accession>
<protein>
    <submittedName>
        <fullName evidence="2">Uncharacterized protein</fullName>
    </submittedName>
</protein>